<feature type="binding site" evidence="8">
    <location>
        <position position="365"/>
    </location>
    <ligand>
        <name>substrate</name>
    </ligand>
</feature>
<feature type="domain" description="Alanine racemase N-terminal" evidence="10">
    <location>
        <begin position="37"/>
        <end position="252"/>
    </location>
</feature>
<dbReference type="Gene3D" id="2.40.37.10">
    <property type="entry name" value="Lyase, Ornithine Decarboxylase, Chain A, domain 1"/>
    <property type="match status" value="1"/>
</dbReference>
<proteinExistence type="inferred from homology"/>
<dbReference type="EC" id="5.1.1.1" evidence="4"/>
<evidence type="ECO:0000259" key="9">
    <source>
        <dbReference type="Pfam" id="PF00842"/>
    </source>
</evidence>
<name>A0A327Y0A7_9RHOB</name>
<evidence type="ECO:0000256" key="4">
    <source>
        <dbReference type="ARBA" id="ARBA00013089"/>
    </source>
</evidence>
<evidence type="ECO:0000256" key="7">
    <source>
        <dbReference type="PIRSR" id="PIRSR600821-50"/>
    </source>
</evidence>
<dbReference type="AlphaFoldDB" id="A0A327Y0A7"/>
<dbReference type="PROSITE" id="PS00395">
    <property type="entry name" value="ALANINE_RACEMASE"/>
    <property type="match status" value="1"/>
</dbReference>
<dbReference type="InterPro" id="IPR020622">
    <property type="entry name" value="Ala_racemase_pyridoxalP-BS"/>
</dbReference>
<gene>
    <name evidence="11" type="ORF">ATI53_103445</name>
</gene>
<feature type="modified residue" description="N6-(pyridoxal phosphate)lysine" evidence="7">
    <location>
        <position position="63"/>
    </location>
</feature>
<evidence type="ECO:0000256" key="8">
    <source>
        <dbReference type="PIRSR" id="PIRSR600821-52"/>
    </source>
</evidence>
<dbReference type="GO" id="GO:0008784">
    <property type="term" value="F:alanine racemase activity"/>
    <property type="evidence" value="ECO:0007669"/>
    <property type="project" value="UniProtKB-EC"/>
</dbReference>
<dbReference type="RefSeq" id="WP_111550847.1">
    <property type="nucleotide sequence ID" value="NZ_LIQE01000032.1"/>
</dbReference>
<dbReference type="InterPro" id="IPR009006">
    <property type="entry name" value="Ala_racemase/Decarboxylase_C"/>
</dbReference>
<dbReference type="PRINTS" id="PR00992">
    <property type="entry name" value="ALARACEMASE"/>
</dbReference>
<dbReference type="Proteomes" id="UP000249165">
    <property type="component" value="Unassembled WGS sequence"/>
</dbReference>
<dbReference type="Gene3D" id="3.20.20.10">
    <property type="entry name" value="Alanine racemase"/>
    <property type="match status" value="1"/>
</dbReference>
<dbReference type="InterPro" id="IPR001608">
    <property type="entry name" value="Ala_racemase_N"/>
</dbReference>
<evidence type="ECO:0000313" key="11">
    <source>
        <dbReference type="EMBL" id="RAK13841.1"/>
    </source>
</evidence>
<dbReference type="EMBL" id="QLMG01000034">
    <property type="protein sequence ID" value="RAK13841.1"/>
    <property type="molecule type" value="Genomic_DNA"/>
</dbReference>
<comment type="similarity">
    <text evidence="3">Belongs to the alanine racemase family.</text>
</comment>
<protein>
    <recommendedName>
        <fullName evidence="4">alanine racemase</fullName>
        <ecNumber evidence="4">5.1.1.1</ecNumber>
    </recommendedName>
</protein>
<keyword evidence="5 7" id="KW-0663">Pyridoxal phosphate</keyword>
<dbReference type="SUPFAM" id="SSF50621">
    <property type="entry name" value="Alanine racemase C-terminal domain-like"/>
    <property type="match status" value="1"/>
</dbReference>
<keyword evidence="12" id="KW-1185">Reference proteome</keyword>
<evidence type="ECO:0000259" key="10">
    <source>
        <dbReference type="Pfam" id="PF01168"/>
    </source>
</evidence>
<evidence type="ECO:0000256" key="6">
    <source>
        <dbReference type="ARBA" id="ARBA00023235"/>
    </source>
</evidence>
<dbReference type="SUPFAM" id="SSF51419">
    <property type="entry name" value="PLP-binding barrel"/>
    <property type="match status" value="1"/>
</dbReference>
<dbReference type="GO" id="GO:0005829">
    <property type="term" value="C:cytosol"/>
    <property type="evidence" value="ECO:0007669"/>
    <property type="project" value="TreeGrafter"/>
</dbReference>
<dbReference type="PANTHER" id="PTHR30511:SF0">
    <property type="entry name" value="ALANINE RACEMASE, CATABOLIC-RELATED"/>
    <property type="match status" value="1"/>
</dbReference>
<evidence type="ECO:0000256" key="5">
    <source>
        <dbReference type="ARBA" id="ARBA00022898"/>
    </source>
</evidence>
<dbReference type="InterPro" id="IPR000821">
    <property type="entry name" value="Ala_racemase"/>
</dbReference>
<accession>A0A327Y0A7</accession>
<reference evidence="11 12" key="1">
    <citation type="submission" date="2018-06" db="EMBL/GenBank/DDBJ databases">
        <title>Genomic Encyclopedia of Archaeal and Bacterial Type Strains, Phase II (KMG-II): from individual species to whole genera.</title>
        <authorList>
            <person name="Goeker M."/>
        </authorList>
    </citation>
    <scope>NUCLEOTIDE SEQUENCE [LARGE SCALE GENOMIC DNA]</scope>
    <source>
        <strain evidence="11 12">DSM 22011</strain>
    </source>
</reference>
<comment type="caution">
    <text evidence="11">The sequence shown here is derived from an EMBL/GenBank/DDBJ whole genome shotgun (WGS) entry which is preliminary data.</text>
</comment>
<dbReference type="GO" id="GO:0006522">
    <property type="term" value="P:alanine metabolic process"/>
    <property type="evidence" value="ECO:0007669"/>
    <property type="project" value="InterPro"/>
</dbReference>
<comment type="catalytic activity">
    <reaction evidence="1">
        <text>L-alanine = D-alanine</text>
        <dbReference type="Rhea" id="RHEA:20249"/>
        <dbReference type="ChEBI" id="CHEBI:57416"/>
        <dbReference type="ChEBI" id="CHEBI:57972"/>
        <dbReference type="EC" id="5.1.1.1"/>
    </reaction>
</comment>
<feature type="domain" description="Alanine racemase C-terminal" evidence="9">
    <location>
        <begin position="288"/>
        <end position="418"/>
    </location>
</feature>
<keyword evidence="6" id="KW-0413">Isomerase</keyword>
<evidence type="ECO:0000256" key="1">
    <source>
        <dbReference type="ARBA" id="ARBA00000316"/>
    </source>
</evidence>
<evidence type="ECO:0000256" key="3">
    <source>
        <dbReference type="ARBA" id="ARBA00007880"/>
    </source>
</evidence>
<dbReference type="InterPro" id="IPR011079">
    <property type="entry name" value="Ala_racemase_C"/>
</dbReference>
<sequence length="431" mass="46536">MNMHSDSSFSASRRLRFNRATLASQQRDGGKPVLVGIDREALSLNVGIIRRRLGARGLCAVLKGDAYGHGIDLVGSCLLDQCTHMAAVDNYELVALRKMAPNTPLLRLRVGTEAEISQAARAGWRIREMAASRDKIERISRLHAHFGARAEIHLTLDAAGLGRNGFFFRDLDDIDVLARDIMAMPNVTVASIACHLPDAGNADPSDRDDPSRVAIDKFRAAVSVLLRHMRENGRKLPELSAYSSASSCAFGQSDSLLDLGCAVFDRIGSSLLGLTEGNGHGERNTSQVMHVSTAVCDVVHRQVGETVGYERSYAVEAANGEDVALLGAGWLTLSRYQQGIGKTELPAWCIGPDGSPHRFLGRQSMNISTIAAKSARGGNLKTGDMCFLTTDFHGTDCAPTIPRIAKWMGGVQHEFVTSAFGASPSSLRFLF</sequence>
<dbReference type="PANTHER" id="PTHR30511">
    <property type="entry name" value="ALANINE RACEMASE"/>
    <property type="match status" value="1"/>
</dbReference>
<dbReference type="GO" id="GO:0030170">
    <property type="term" value="F:pyridoxal phosphate binding"/>
    <property type="evidence" value="ECO:0007669"/>
    <property type="project" value="TreeGrafter"/>
</dbReference>
<comment type="cofactor">
    <cofactor evidence="2 7">
        <name>pyridoxal 5'-phosphate</name>
        <dbReference type="ChEBI" id="CHEBI:597326"/>
    </cofactor>
</comment>
<dbReference type="InterPro" id="IPR029066">
    <property type="entry name" value="PLP-binding_barrel"/>
</dbReference>
<organism evidence="11 12">
    <name type="scientific">Salipiger aestuarii</name>
    <dbReference type="NCBI Taxonomy" id="568098"/>
    <lineage>
        <taxon>Bacteria</taxon>
        <taxon>Pseudomonadati</taxon>
        <taxon>Pseudomonadota</taxon>
        <taxon>Alphaproteobacteria</taxon>
        <taxon>Rhodobacterales</taxon>
        <taxon>Roseobacteraceae</taxon>
        <taxon>Salipiger</taxon>
    </lineage>
</organism>
<evidence type="ECO:0000313" key="12">
    <source>
        <dbReference type="Proteomes" id="UP000249165"/>
    </source>
</evidence>
<evidence type="ECO:0000256" key="2">
    <source>
        <dbReference type="ARBA" id="ARBA00001933"/>
    </source>
</evidence>
<dbReference type="OrthoDB" id="9813814at2"/>
<dbReference type="Pfam" id="PF01168">
    <property type="entry name" value="Ala_racemase_N"/>
    <property type="match status" value="1"/>
</dbReference>
<feature type="binding site" evidence="8">
    <location>
        <position position="163"/>
    </location>
    <ligand>
        <name>substrate</name>
    </ligand>
</feature>
<dbReference type="Pfam" id="PF00842">
    <property type="entry name" value="Ala_racemase_C"/>
    <property type="match status" value="1"/>
</dbReference>